<name>A0AA88GI92_NAELO</name>
<feature type="compositionally biased region" description="Pro residues" evidence="1">
    <location>
        <begin position="887"/>
        <end position="897"/>
    </location>
</feature>
<dbReference type="RefSeq" id="XP_044543815.1">
    <property type="nucleotide sequence ID" value="XM_044686229.1"/>
</dbReference>
<dbReference type="Proteomes" id="UP000816034">
    <property type="component" value="Unassembled WGS sequence"/>
</dbReference>
<feature type="region of interest" description="Disordered" evidence="1">
    <location>
        <begin position="394"/>
        <end position="616"/>
    </location>
</feature>
<feature type="compositionally biased region" description="Polar residues" evidence="1">
    <location>
        <begin position="583"/>
        <end position="594"/>
    </location>
</feature>
<feature type="region of interest" description="Disordered" evidence="1">
    <location>
        <begin position="247"/>
        <end position="268"/>
    </location>
</feature>
<evidence type="ECO:0000313" key="3">
    <source>
        <dbReference type="Proteomes" id="UP000816034"/>
    </source>
</evidence>
<feature type="compositionally biased region" description="Acidic residues" evidence="1">
    <location>
        <begin position="27"/>
        <end position="42"/>
    </location>
</feature>
<feature type="region of interest" description="Disordered" evidence="1">
    <location>
        <begin position="642"/>
        <end position="697"/>
    </location>
</feature>
<feature type="compositionally biased region" description="Basic and acidic residues" evidence="1">
    <location>
        <begin position="197"/>
        <end position="213"/>
    </location>
</feature>
<dbReference type="EMBL" id="PYSW02000044">
    <property type="protein sequence ID" value="KAG2374641.1"/>
    <property type="molecule type" value="Genomic_DNA"/>
</dbReference>
<dbReference type="AlphaFoldDB" id="A0AA88GI92"/>
<dbReference type="GeneID" id="68103114"/>
<evidence type="ECO:0000313" key="2">
    <source>
        <dbReference type="EMBL" id="KAG2374641.1"/>
    </source>
</evidence>
<feature type="compositionally biased region" description="Polar residues" evidence="1">
    <location>
        <begin position="867"/>
        <end position="883"/>
    </location>
</feature>
<accession>A0AA88GI92</accession>
<evidence type="ECO:0000256" key="1">
    <source>
        <dbReference type="SAM" id="MobiDB-lite"/>
    </source>
</evidence>
<sequence length="944" mass="108367">MNRRKYKHYGIPSDHTYGNREIHQPQFEDEELREYSDDDFTMNEEPVERVKNSSDDEDHSSYGDAIQHHPYTSSSSGEEQHDIQIKVQARKALKDSKRFLHSTTKQMEHKIAFSQNNSLMEKMLENSARNKDVVVENLLHQMVIRNSKDWFLNLSFEQCYTKIRNIMRETTFSSERNKAKFSTINNTKIHNSYNRNNRREGDGLQNHNDESRPVPEYYQSLDPPSKLHKNQQIGVVRIPKNIKEEKPFVSTPRKPVQQVSSKQRLKKHKYQNRKLYHASEEEMMSLEAYFGPELALDVLEHADTFVSFQKYWRTNRKYRFNRKVQELRSMFQTTLFEMERAKLENYDTEDYARQIKYLASQFCIEMNPAKPYTPGPIKQSNKIDKHSFLHRKEEPTFLKKVKKKKKRGSNMHDMTKSSPQHPSPPVVMNDQQAVVTTPNEQRNDSIPASSTPKRTPPIPSLNSAFNRSVKTIGSISPKRLQLQSNNQSHESAESTTMQNVPSTPIRSAQRKTLSSRVFKLQSRLDNDRNNNSNTDLTPEAALSFEDPIDFQNRESSSIVEDSFQSDSSLSSRRDDSRELSSLPQFQDLENVSAESGTNDQTTNNTNRSSNTPTRIPLEVTTNLNQELVDNEGISFSPVSLIPPLSPILRRAPPPPLEHAESEETKSNEEVDEEETITDIRSNTVASENNETRDALPLLKEPIDDVVIQSTSLSDDHQSNTSGKLDLEEFEQQLQMESKYFSPKILFEELDRAEQDRMSCETFSHTSTNSDEENFNELHILQTSVDDYIPANNSKKLTTLPSGASESTYSPMTVFNQSNNEPSIELLPQLIERPNSAFKPADELVGVTNSSKDSNVEDVVSKELQRYDSINASKSSHSSTLGEVTSTPRPPSRKPPQPSLSLEELVEKDRVRFAEIENLVFSLDESSVIFQFDRNYVYSGFKNSN</sequence>
<feature type="compositionally biased region" description="Polar residues" evidence="1">
    <location>
        <begin position="553"/>
        <end position="564"/>
    </location>
</feature>
<feature type="compositionally biased region" description="Polar residues" evidence="1">
    <location>
        <begin position="460"/>
        <end position="474"/>
    </location>
</feature>
<feature type="compositionally biased region" description="Polar residues" evidence="1">
    <location>
        <begin position="429"/>
        <end position="453"/>
    </location>
</feature>
<reference evidence="2 3" key="1">
    <citation type="journal article" date="2018" name="BMC Genomics">
        <title>The genome of Naegleria lovaniensis, the basis for a comparative approach to unravel pathogenicity factors of the human pathogenic amoeba N. fowleri.</title>
        <authorList>
            <person name="Liechti N."/>
            <person name="Schurch N."/>
            <person name="Bruggmann R."/>
            <person name="Wittwer M."/>
        </authorList>
    </citation>
    <scope>NUCLEOTIDE SEQUENCE [LARGE SCALE GENOMIC DNA]</scope>
    <source>
        <strain evidence="2 3">ATCC 30569</strain>
    </source>
</reference>
<feature type="region of interest" description="Disordered" evidence="1">
    <location>
        <begin position="866"/>
        <end position="900"/>
    </location>
</feature>
<keyword evidence="3" id="KW-1185">Reference proteome</keyword>
<gene>
    <name evidence="2" type="ORF">C9374_010660</name>
</gene>
<feature type="compositionally biased region" description="Low complexity" evidence="1">
    <location>
        <begin position="595"/>
        <end position="613"/>
    </location>
</feature>
<protein>
    <submittedName>
        <fullName evidence="2">Uncharacterized protein</fullName>
    </submittedName>
</protein>
<feature type="compositionally biased region" description="Basic and acidic residues" evidence="1">
    <location>
        <begin position="657"/>
        <end position="668"/>
    </location>
</feature>
<feature type="region of interest" description="Disordered" evidence="1">
    <location>
        <begin position="188"/>
        <end position="230"/>
    </location>
</feature>
<comment type="caution">
    <text evidence="2">The sequence shown here is derived from an EMBL/GenBank/DDBJ whole genome shotgun (WGS) entry which is preliminary data.</text>
</comment>
<feature type="region of interest" description="Disordered" evidence="1">
    <location>
        <begin position="1"/>
        <end position="82"/>
    </location>
</feature>
<organism evidence="2 3">
    <name type="scientific">Naegleria lovaniensis</name>
    <name type="common">Amoeba</name>
    <dbReference type="NCBI Taxonomy" id="51637"/>
    <lineage>
        <taxon>Eukaryota</taxon>
        <taxon>Discoba</taxon>
        <taxon>Heterolobosea</taxon>
        <taxon>Tetramitia</taxon>
        <taxon>Eutetramitia</taxon>
        <taxon>Vahlkampfiidae</taxon>
        <taxon>Naegleria</taxon>
    </lineage>
</organism>
<proteinExistence type="predicted"/>
<feature type="compositionally biased region" description="Polar residues" evidence="1">
    <location>
        <begin position="481"/>
        <end position="515"/>
    </location>
</feature>
<feature type="compositionally biased region" description="Basic residues" evidence="1">
    <location>
        <begin position="399"/>
        <end position="409"/>
    </location>
</feature>